<sequence>MRDIKANHQPGIIQRCRTARRKRLVDSRTFIGWRTQAGSRRGHVARRGGLLRTDKTSDVLRVRTDKRATAAIAANESLIPGHRTGIGGGSAGARSPRQRTAAQCPFTKQLGFGSARCNRQNRYDQQGQHPARHHSIHRRELETYACLRSQAGRRLNSLPQRCIVVTVCVVFGGASPRDVEHTSKWLHSFFQRTFQSPQPQEALEDLKFFRSEDSKKPCAAEAGVETRVQEEKRSTA</sequence>
<dbReference type="Proteomes" id="UP000320735">
    <property type="component" value="Unassembled WGS sequence"/>
</dbReference>
<gene>
    <name evidence="1" type="ORF">CA54_17900</name>
</gene>
<evidence type="ECO:0000313" key="2">
    <source>
        <dbReference type="Proteomes" id="UP000320735"/>
    </source>
</evidence>
<accession>A0A5C6BQP8</accession>
<organism evidence="1 2">
    <name type="scientific">Symmachiella macrocystis</name>
    <dbReference type="NCBI Taxonomy" id="2527985"/>
    <lineage>
        <taxon>Bacteria</taxon>
        <taxon>Pseudomonadati</taxon>
        <taxon>Planctomycetota</taxon>
        <taxon>Planctomycetia</taxon>
        <taxon>Planctomycetales</taxon>
        <taxon>Planctomycetaceae</taxon>
        <taxon>Symmachiella</taxon>
    </lineage>
</organism>
<keyword evidence="2" id="KW-1185">Reference proteome</keyword>
<dbReference type="AlphaFoldDB" id="A0A5C6BQP8"/>
<name>A0A5C6BQP8_9PLAN</name>
<protein>
    <submittedName>
        <fullName evidence="1">Uncharacterized protein</fullName>
    </submittedName>
</protein>
<dbReference type="EMBL" id="SJPP01000001">
    <property type="protein sequence ID" value="TWU12964.1"/>
    <property type="molecule type" value="Genomic_DNA"/>
</dbReference>
<comment type="caution">
    <text evidence="1">The sequence shown here is derived from an EMBL/GenBank/DDBJ whole genome shotgun (WGS) entry which is preliminary data.</text>
</comment>
<reference evidence="1 2" key="1">
    <citation type="submission" date="2019-02" db="EMBL/GenBank/DDBJ databases">
        <title>Deep-cultivation of Planctomycetes and their phenomic and genomic characterization uncovers novel biology.</title>
        <authorList>
            <person name="Wiegand S."/>
            <person name="Jogler M."/>
            <person name="Boedeker C."/>
            <person name="Pinto D."/>
            <person name="Vollmers J."/>
            <person name="Rivas-Marin E."/>
            <person name="Kohn T."/>
            <person name="Peeters S.H."/>
            <person name="Heuer A."/>
            <person name="Rast P."/>
            <person name="Oberbeckmann S."/>
            <person name="Bunk B."/>
            <person name="Jeske O."/>
            <person name="Meyerdierks A."/>
            <person name="Storesund J.E."/>
            <person name="Kallscheuer N."/>
            <person name="Luecker S."/>
            <person name="Lage O.M."/>
            <person name="Pohl T."/>
            <person name="Merkel B.J."/>
            <person name="Hornburger P."/>
            <person name="Mueller R.-W."/>
            <person name="Bruemmer F."/>
            <person name="Labrenz M."/>
            <person name="Spormann A.M."/>
            <person name="Op Den Camp H."/>
            <person name="Overmann J."/>
            <person name="Amann R."/>
            <person name="Jetten M.S.M."/>
            <person name="Mascher T."/>
            <person name="Medema M.H."/>
            <person name="Devos D.P."/>
            <person name="Kaster A.-K."/>
            <person name="Ovreas L."/>
            <person name="Rohde M."/>
            <person name="Galperin M.Y."/>
            <person name="Jogler C."/>
        </authorList>
    </citation>
    <scope>NUCLEOTIDE SEQUENCE [LARGE SCALE GENOMIC DNA]</scope>
    <source>
        <strain evidence="1 2">CA54</strain>
    </source>
</reference>
<evidence type="ECO:0000313" key="1">
    <source>
        <dbReference type="EMBL" id="TWU12964.1"/>
    </source>
</evidence>
<proteinExistence type="predicted"/>